<reference evidence="2" key="2">
    <citation type="submission" date="2012-06" db="EMBL/GenBank/DDBJ databases">
        <authorList>
            <person name="Yu Y."/>
            <person name="Currie J."/>
            <person name="Lomeli R."/>
            <person name="Angelova A."/>
            <person name="Collura K."/>
            <person name="Wissotski M."/>
            <person name="Campos D."/>
            <person name="Kudrna D."/>
            <person name="Golser W."/>
            <person name="Ashely E."/>
            <person name="Descour A."/>
            <person name="Fernandes J."/>
            <person name="Soderlund C."/>
            <person name="Walbot V."/>
        </authorList>
    </citation>
    <scope>NUCLEOTIDE SEQUENCE</scope>
    <source>
        <strain evidence="2">B73</strain>
    </source>
</reference>
<organism evidence="2">
    <name type="scientific">Zea mays</name>
    <name type="common">Maize</name>
    <dbReference type="NCBI Taxonomy" id="4577"/>
    <lineage>
        <taxon>Eukaryota</taxon>
        <taxon>Viridiplantae</taxon>
        <taxon>Streptophyta</taxon>
        <taxon>Embryophyta</taxon>
        <taxon>Tracheophyta</taxon>
        <taxon>Spermatophyta</taxon>
        <taxon>Magnoliopsida</taxon>
        <taxon>Liliopsida</taxon>
        <taxon>Poales</taxon>
        <taxon>Poaceae</taxon>
        <taxon>PACMAD clade</taxon>
        <taxon>Panicoideae</taxon>
        <taxon>Andropogonodae</taxon>
        <taxon>Andropogoneae</taxon>
        <taxon>Tripsacinae</taxon>
        <taxon>Zea</taxon>
    </lineage>
</organism>
<evidence type="ECO:0000313" key="2">
    <source>
        <dbReference type="EMBL" id="ACR35628.1"/>
    </source>
</evidence>
<accession>C4J378</accession>
<dbReference type="AlphaFoldDB" id="C4J378"/>
<proteinExistence type="evidence at transcript level"/>
<protein>
    <submittedName>
        <fullName evidence="2">Uncharacterized protein</fullName>
    </submittedName>
</protein>
<name>C4J378_MAIZE</name>
<dbReference type="EMBL" id="BT085275">
    <property type="protein sequence ID" value="ACR35628.1"/>
    <property type="molecule type" value="mRNA"/>
</dbReference>
<feature type="compositionally biased region" description="Basic and acidic residues" evidence="1">
    <location>
        <begin position="81"/>
        <end position="93"/>
    </location>
</feature>
<reference evidence="2" key="1">
    <citation type="journal article" date="2009" name="PLoS Genet.">
        <title>Sequencing, mapping, and analysis of 27,455 maize full-length cDNAs.</title>
        <authorList>
            <person name="Soderlund C."/>
            <person name="Descour A."/>
            <person name="Kudrna D."/>
            <person name="Bomhoff M."/>
            <person name="Boyd L."/>
            <person name="Currie J."/>
            <person name="Angelova A."/>
            <person name="Collura K."/>
            <person name="Wissotski M."/>
            <person name="Ashley E."/>
            <person name="Morrow D."/>
            <person name="Fernandes J."/>
            <person name="Walbot V."/>
            <person name="Yu Y."/>
        </authorList>
    </citation>
    <scope>NUCLEOTIDE SEQUENCE</scope>
    <source>
        <strain evidence="2">B73</strain>
    </source>
</reference>
<evidence type="ECO:0000256" key="1">
    <source>
        <dbReference type="SAM" id="MobiDB-lite"/>
    </source>
</evidence>
<sequence length="106" mass="11379">MRHIDGTADGSLAPALAVNKAACFSAAASASDPVTPLEPTASKRAYVAAKAPRGVHGNARHRGRGYSRAFSRDGLASRRPKREESSERQHQPEIPHGTRKVSQSHR</sequence>
<feature type="compositionally biased region" description="Basic residues" evidence="1">
    <location>
        <begin position="97"/>
        <end position="106"/>
    </location>
</feature>
<feature type="region of interest" description="Disordered" evidence="1">
    <location>
        <begin position="48"/>
        <end position="106"/>
    </location>
</feature>